<reference evidence="1" key="1">
    <citation type="submission" date="2023-10" db="EMBL/GenBank/DDBJ databases">
        <authorList>
            <person name="Chen Y."/>
            <person name="Shah S."/>
            <person name="Dougan E. K."/>
            <person name="Thang M."/>
            <person name="Chan C."/>
        </authorList>
    </citation>
    <scope>NUCLEOTIDE SEQUENCE [LARGE SCALE GENOMIC DNA]</scope>
</reference>
<sequence>MAHRERGLIGAVQVSQKCYNTSLSTFEILRSSSGSAEVDREGCRAGTTWGVHNLLIADPPISSLCPSCARASGLYNPAFHGYLRQSSLVIARWKRVEIRFARPHCGECPT</sequence>
<evidence type="ECO:0000313" key="2">
    <source>
        <dbReference type="Proteomes" id="UP001189429"/>
    </source>
</evidence>
<dbReference type="EMBL" id="CAUYUJ010016660">
    <property type="protein sequence ID" value="CAK0867602.1"/>
    <property type="molecule type" value="Genomic_DNA"/>
</dbReference>
<proteinExistence type="predicted"/>
<accession>A0ABN9V659</accession>
<dbReference type="Proteomes" id="UP001189429">
    <property type="component" value="Unassembled WGS sequence"/>
</dbReference>
<organism evidence="1 2">
    <name type="scientific">Prorocentrum cordatum</name>
    <dbReference type="NCBI Taxonomy" id="2364126"/>
    <lineage>
        <taxon>Eukaryota</taxon>
        <taxon>Sar</taxon>
        <taxon>Alveolata</taxon>
        <taxon>Dinophyceae</taxon>
        <taxon>Prorocentrales</taxon>
        <taxon>Prorocentraceae</taxon>
        <taxon>Prorocentrum</taxon>
    </lineage>
</organism>
<evidence type="ECO:0000313" key="1">
    <source>
        <dbReference type="EMBL" id="CAK0867602.1"/>
    </source>
</evidence>
<name>A0ABN9V659_9DINO</name>
<protein>
    <submittedName>
        <fullName evidence="1">Uncharacterized protein</fullName>
    </submittedName>
</protein>
<keyword evidence="2" id="KW-1185">Reference proteome</keyword>
<gene>
    <name evidence="1" type="ORF">PCOR1329_LOCUS54503</name>
</gene>
<comment type="caution">
    <text evidence="1">The sequence shown here is derived from an EMBL/GenBank/DDBJ whole genome shotgun (WGS) entry which is preliminary data.</text>
</comment>